<dbReference type="Proteomes" id="UP000249725">
    <property type="component" value="Unassembled WGS sequence"/>
</dbReference>
<feature type="transmembrane region" description="Helical" evidence="1">
    <location>
        <begin position="45"/>
        <end position="67"/>
    </location>
</feature>
<protein>
    <submittedName>
        <fullName evidence="2">Uncharacterized protein</fullName>
    </submittedName>
</protein>
<evidence type="ECO:0000256" key="1">
    <source>
        <dbReference type="SAM" id="Phobius"/>
    </source>
</evidence>
<proteinExistence type="predicted"/>
<keyword evidence="3" id="KW-1185">Reference proteome</keyword>
<keyword evidence="1" id="KW-0472">Membrane</keyword>
<evidence type="ECO:0000313" key="2">
    <source>
        <dbReference type="EMBL" id="RAK50996.1"/>
    </source>
</evidence>
<evidence type="ECO:0000313" key="3">
    <source>
        <dbReference type="Proteomes" id="UP000249725"/>
    </source>
</evidence>
<comment type="caution">
    <text evidence="2">The sequence shown here is derived from an EMBL/GenBank/DDBJ whole genome shotgun (WGS) entry which is preliminary data.</text>
</comment>
<name>A0A328AA05_9CAUL</name>
<organism evidence="2 3">
    <name type="scientific">Phenylobacterium deserti</name>
    <dbReference type="NCBI Taxonomy" id="1914756"/>
    <lineage>
        <taxon>Bacteria</taxon>
        <taxon>Pseudomonadati</taxon>
        <taxon>Pseudomonadota</taxon>
        <taxon>Alphaproteobacteria</taxon>
        <taxon>Caulobacterales</taxon>
        <taxon>Caulobacteraceae</taxon>
        <taxon>Phenylobacterium</taxon>
    </lineage>
</organism>
<dbReference type="AlphaFoldDB" id="A0A328AA05"/>
<sequence>MGGDQSGHEVVGELEGSRAWLSTALFGALLILLLSTAAERFDLEIGLALLGALVALWLCFKVLWVVVRASGIALYIADDRLFDRLSGKSASLKDIRLVRREDQDGNFFRTHIAIEVGSPLPRSSGYIVTAPRETIVIHTVLYRTPAAEMLERLERRGLKVVGSKTKLIGM</sequence>
<gene>
    <name evidence="2" type="ORF">DJ018_17730</name>
</gene>
<keyword evidence="1" id="KW-1133">Transmembrane helix</keyword>
<keyword evidence="1" id="KW-0812">Transmembrane</keyword>
<feature type="transmembrane region" description="Helical" evidence="1">
    <location>
        <begin position="20"/>
        <end position="38"/>
    </location>
</feature>
<dbReference type="EMBL" id="QFYR01000005">
    <property type="protein sequence ID" value="RAK50996.1"/>
    <property type="molecule type" value="Genomic_DNA"/>
</dbReference>
<reference evidence="3" key="1">
    <citation type="submission" date="2018-05" db="EMBL/GenBank/DDBJ databases">
        <authorList>
            <person name="Li X."/>
        </authorList>
    </citation>
    <scope>NUCLEOTIDE SEQUENCE [LARGE SCALE GENOMIC DNA]</scope>
    <source>
        <strain evidence="3">YIM 73061</strain>
    </source>
</reference>
<accession>A0A328AA05</accession>